<keyword evidence="1" id="KW-0472">Membrane</keyword>
<feature type="transmembrane region" description="Helical" evidence="1">
    <location>
        <begin position="7"/>
        <end position="26"/>
    </location>
</feature>
<dbReference type="InterPro" id="IPR036047">
    <property type="entry name" value="F-box-like_dom_sf"/>
</dbReference>
<dbReference type="GO" id="GO:0019005">
    <property type="term" value="C:SCF ubiquitin ligase complex"/>
    <property type="evidence" value="ECO:0007669"/>
    <property type="project" value="TreeGrafter"/>
</dbReference>
<dbReference type="PANTHER" id="PTHR12125:SF5">
    <property type="entry name" value="F-BOX DOMAIN-CONTAINING PROTEIN"/>
    <property type="match status" value="1"/>
</dbReference>
<dbReference type="Gene3D" id="2.60.120.260">
    <property type="entry name" value="Galactose-binding domain-like"/>
    <property type="match status" value="1"/>
</dbReference>
<dbReference type="InterPro" id="IPR001810">
    <property type="entry name" value="F-box_dom"/>
</dbReference>
<dbReference type="EMBL" id="VYZN01000011">
    <property type="protein sequence ID" value="KAE9542360.1"/>
    <property type="molecule type" value="Genomic_DNA"/>
</dbReference>
<dbReference type="Proteomes" id="UP000475862">
    <property type="component" value="Unassembled WGS sequence"/>
</dbReference>
<name>A0A6G0U0P8_APHGL</name>
<evidence type="ECO:0000313" key="3">
    <source>
        <dbReference type="EMBL" id="KAE9542360.1"/>
    </source>
</evidence>
<sequence>MINIFDIIIVKIIFLLISTFITMEVLKNNQPFDLLPDEMLIHTLILVDAKTLLDCRLVCKRWQELIDAFVFQEKVALENKFVNNGQGYSSFSQIGSNDIRKIELPWYVFYVISKYDPFNRNLIKNHCGQDHWLHWESINAAGVMAPFLSDLDLDYDFSQVSRIPQSEQLLLSDPDFDGQSSFFNVDFRHLRSIYQEIIFKDYGLNVTLMKTLQPKIVFSSWSKTRYQYILYRLQATLYSETNSSKVVTADSLNEESPTEWKRASDSIETMGHETSLRLNHSVIEVLEQPALYNFQVTCSVVKILLPIKYKNAYLL</sequence>
<protein>
    <recommendedName>
        <fullName evidence="2">F-box domain-containing protein</fullName>
    </recommendedName>
</protein>
<dbReference type="InterPro" id="IPR007397">
    <property type="entry name" value="F-box-assoc_dom"/>
</dbReference>
<organism evidence="3 4">
    <name type="scientific">Aphis glycines</name>
    <name type="common">Soybean aphid</name>
    <dbReference type="NCBI Taxonomy" id="307491"/>
    <lineage>
        <taxon>Eukaryota</taxon>
        <taxon>Metazoa</taxon>
        <taxon>Ecdysozoa</taxon>
        <taxon>Arthropoda</taxon>
        <taxon>Hexapoda</taxon>
        <taxon>Insecta</taxon>
        <taxon>Pterygota</taxon>
        <taxon>Neoptera</taxon>
        <taxon>Paraneoptera</taxon>
        <taxon>Hemiptera</taxon>
        <taxon>Sternorrhyncha</taxon>
        <taxon>Aphidomorpha</taxon>
        <taxon>Aphidoidea</taxon>
        <taxon>Aphididae</taxon>
        <taxon>Aphidini</taxon>
        <taxon>Aphis</taxon>
        <taxon>Aphis</taxon>
    </lineage>
</organism>
<dbReference type="GO" id="GO:0061630">
    <property type="term" value="F:ubiquitin protein ligase activity"/>
    <property type="evidence" value="ECO:0007669"/>
    <property type="project" value="TreeGrafter"/>
</dbReference>
<keyword evidence="4" id="KW-1185">Reference proteome</keyword>
<comment type="caution">
    <text evidence="3">The sequence shown here is derived from an EMBL/GenBank/DDBJ whole genome shotgun (WGS) entry which is preliminary data.</text>
</comment>
<dbReference type="AlphaFoldDB" id="A0A6G0U0P8"/>
<gene>
    <name evidence="3" type="ORF">AGLY_003487</name>
</gene>
<reference evidence="3 4" key="1">
    <citation type="submission" date="2019-08" db="EMBL/GenBank/DDBJ databases">
        <title>The genome of the soybean aphid Biotype 1, its phylome, world population structure and adaptation to the North American continent.</title>
        <authorList>
            <person name="Giordano R."/>
            <person name="Donthu R.K."/>
            <person name="Hernandez A.G."/>
            <person name="Wright C.L."/>
            <person name="Zimin A.V."/>
        </authorList>
    </citation>
    <scope>NUCLEOTIDE SEQUENCE [LARGE SCALE GENOMIC DNA]</scope>
    <source>
        <tissue evidence="3">Whole aphids</tissue>
    </source>
</reference>
<dbReference type="GO" id="GO:0005737">
    <property type="term" value="C:cytoplasm"/>
    <property type="evidence" value="ECO:0007669"/>
    <property type="project" value="TreeGrafter"/>
</dbReference>
<keyword evidence="1" id="KW-0812">Transmembrane</keyword>
<evidence type="ECO:0000313" key="4">
    <source>
        <dbReference type="Proteomes" id="UP000475862"/>
    </source>
</evidence>
<dbReference type="Gene3D" id="1.20.1280.50">
    <property type="match status" value="1"/>
</dbReference>
<feature type="domain" description="F-box" evidence="2">
    <location>
        <begin position="29"/>
        <end position="74"/>
    </location>
</feature>
<dbReference type="GO" id="GO:0031146">
    <property type="term" value="P:SCF-dependent proteasomal ubiquitin-dependent protein catabolic process"/>
    <property type="evidence" value="ECO:0007669"/>
    <property type="project" value="TreeGrafter"/>
</dbReference>
<dbReference type="Pfam" id="PF04300">
    <property type="entry name" value="FBA"/>
    <property type="match status" value="1"/>
</dbReference>
<dbReference type="Pfam" id="PF12937">
    <property type="entry name" value="F-box-like"/>
    <property type="match status" value="1"/>
</dbReference>
<dbReference type="SUPFAM" id="SSF81383">
    <property type="entry name" value="F-box domain"/>
    <property type="match status" value="1"/>
</dbReference>
<proteinExistence type="predicted"/>
<accession>A0A6G0U0P8</accession>
<dbReference type="PROSITE" id="PS50181">
    <property type="entry name" value="FBOX"/>
    <property type="match status" value="1"/>
</dbReference>
<dbReference type="InterPro" id="IPR039752">
    <property type="entry name" value="F-box_only"/>
</dbReference>
<evidence type="ECO:0000256" key="1">
    <source>
        <dbReference type="SAM" id="Phobius"/>
    </source>
</evidence>
<keyword evidence="1" id="KW-1133">Transmembrane helix</keyword>
<dbReference type="GO" id="GO:0036503">
    <property type="term" value="P:ERAD pathway"/>
    <property type="evidence" value="ECO:0007669"/>
    <property type="project" value="TreeGrafter"/>
</dbReference>
<dbReference type="OrthoDB" id="1107553at2759"/>
<evidence type="ECO:0000259" key="2">
    <source>
        <dbReference type="PROSITE" id="PS50181"/>
    </source>
</evidence>
<dbReference type="PANTHER" id="PTHR12125">
    <property type="entry name" value="F-BOX ONLY PROTEIN 6-LIKE PROTEIN"/>
    <property type="match status" value="1"/>
</dbReference>
<dbReference type="GO" id="GO:0006516">
    <property type="term" value="P:glycoprotein catabolic process"/>
    <property type="evidence" value="ECO:0007669"/>
    <property type="project" value="TreeGrafter"/>
</dbReference>
<dbReference type="SMART" id="SM00256">
    <property type="entry name" value="FBOX"/>
    <property type="match status" value="1"/>
</dbReference>